<accession>A0ABC8M400</accession>
<dbReference type="EMBL" id="CAKOAT010897376">
    <property type="protein sequence ID" value="CAH8390479.1"/>
    <property type="molecule type" value="Genomic_DNA"/>
</dbReference>
<organism evidence="2 3">
    <name type="scientific">Eruca vesicaria subsp. sativa</name>
    <name type="common">Garden rocket</name>
    <name type="synonym">Eruca sativa</name>
    <dbReference type="NCBI Taxonomy" id="29727"/>
    <lineage>
        <taxon>Eukaryota</taxon>
        <taxon>Viridiplantae</taxon>
        <taxon>Streptophyta</taxon>
        <taxon>Embryophyta</taxon>
        <taxon>Tracheophyta</taxon>
        <taxon>Spermatophyta</taxon>
        <taxon>Magnoliopsida</taxon>
        <taxon>eudicotyledons</taxon>
        <taxon>Gunneridae</taxon>
        <taxon>Pentapetalae</taxon>
        <taxon>rosids</taxon>
        <taxon>malvids</taxon>
        <taxon>Brassicales</taxon>
        <taxon>Brassicaceae</taxon>
        <taxon>Brassiceae</taxon>
        <taxon>Eruca</taxon>
    </lineage>
</organism>
<dbReference type="AlphaFoldDB" id="A0ABC8M400"/>
<sequence>MDSNVIIRSPPRSIEGNYDDQSMVSAEDLIPPYGALKISSLNEEEHMDEEEMQEESKGEENTMSNDEDLLGLELAKMEYNRSMFDDTEHSLAETNDSILMIEAAPVMGSGENDLDPPKSVARTRGQKCKGDGCKETEEWVYYSNEW</sequence>
<name>A0ABC8M400_ERUVS</name>
<comment type="caution">
    <text evidence="2">The sequence shown here is derived from an EMBL/GenBank/DDBJ whole genome shotgun (WGS) entry which is preliminary data.</text>
</comment>
<protein>
    <submittedName>
        <fullName evidence="2">Uncharacterized protein</fullName>
    </submittedName>
</protein>
<keyword evidence="3" id="KW-1185">Reference proteome</keyword>
<evidence type="ECO:0000313" key="3">
    <source>
        <dbReference type="Proteomes" id="UP001642260"/>
    </source>
</evidence>
<evidence type="ECO:0000256" key="1">
    <source>
        <dbReference type="SAM" id="MobiDB-lite"/>
    </source>
</evidence>
<feature type="region of interest" description="Disordered" evidence="1">
    <location>
        <begin position="1"/>
        <end position="65"/>
    </location>
</feature>
<dbReference type="Proteomes" id="UP001642260">
    <property type="component" value="Unassembled WGS sequence"/>
</dbReference>
<gene>
    <name evidence="2" type="ORF">ERUC_LOCUS42962</name>
</gene>
<feature type="region of interest" description="Disordered" evidence="1">
    <location>
        <begin position="107"/>
        <end position="131"/>
    </location>
</feature>
<evidence type="ECO:0000313" key="2">
    <source>
        <dbReference type="EMBL" id="CAH8390479.1"/>
    </source>
</evidence>
<proteinExistence type="predicted"/>
<reference evidence="2 3" key="1">
    <citation type="submission" date="2022-03" db="EMBL/GenBank/DDBJ databases">
        <authorList>
            <person name="Macdonald S."/>
            <person name="Ahmed S."/>
            <person name="Newling K."/>
        </authorList>
    </citation>
    <scope>NUCLEOTIDE SEQUENCE [LARGE SCALE GENOMIC DNA]</scope>
</reference>